<evidence type="ECO:0000256" key="5">
    <source>
        <dbReference type="ARBA" id="ARBA00022764"/>
    </source>
</evidence>
<dbReference type="EMBL" id="LUUK01000013">
    <property type="protein sequence ID" value="OAI28232.1"/>
    <property type="molecule type" value="Genomic_DNA"/>
</dbReference>
<evidence type="ECO:0000256" key="3">
    <source>
        <dbReference type="ARBA" id="ARBA00022617"/>
    </source>
</evidence>
<dbReference type="PANTHER" id="PTHR33751">
    <property type="entry name" value="CBB3-TYPE CYTOCHROME C OXIDASE SUBUNIT FIXP"/>
    <property type="match status" value="1"/>
</dbReference>
<gene>
    <name evidence="12" type="ORF">A1355_17545</name>
</gene>
<dbReference type="Pfam" id="PF00034">
    <property type="entry name" value="Cytochrom_C"/>
    <property type="match status" value="2"/>
</dbReference>
<dbReference type="InterPro" id="IPR024167">
    <property type="entry name" value="Cytochrome_c4-like"/>
</dbReference>
<feature type="chain" id="PRO_5008070251" evidence="10">
    <location>
        <begin position="19"/>
        <end position="216"/>
    </location>
</feature>
<dbReference type="PROSITE" id="PS51007">
    <property type="entry name" value="CYTC"/>
    <property type="match status" value="2"/>
</dbReference>
<accession>A0A177PDV6</accession>
<keyword evidence="2" id="KW-0813">Transport</keyword>
<feature type="domain" description="Cytochrome c" evidence="11">
    <location>
        <begin position="37"/>
        <end position="115"/>
    </location>
</feature>
<comment type="caution">
    <text evidence="12">The sequence shown here is derived from an EMBL/GenBank/DDBJ whole genome shotgun (WGS) entry which is preliminary data.</text>
</comment>
<organism evidence="12 13">
    <name type="scientific">Methylomonas koyamae</name>
    <dbReference type="NCBI Taxonomy" id="702114"/>
    <lineage>
        <taxon>Bacteria</taxon>
        <taxon>Pseudomonadati</taxon>
        <taxon>Pseudomonadota</taxon>
        <taxon>Gammaproteobacteria</taxon>
        <taxon>Methylococcales</taxon>
        <taxon>Methylococcaceae</taxon>
        <taxon>Methylomonas</taxon>
    </lineage>
</organism>
<dbReference type="InterPro" id="IPR050597">
    <property type="entry name" value="Cytochrome_c_Oxidase_Subunit"/>
</dbReference>
<keyword evidence="3 8" id="KW-0349">Heme</keyword>
<feature type="binding site" description="covalent" evidence="8">
    <location>
        <position position="149"/>
    </location>
    <ligand>
        <name>heme c</name>
        <dbReference type="ChEBI" id="CHEBI:61717"/>
        <label>2</label>
    </ligand>
</feature>
<keyword evidence="5" id="KW-0574">Periplasm</keyword>
<keyword evidence="6" id="KW-0249">Electron transport</keyword>
<keyword evidence="10" id="KW-0732">Signal</keyword>
<dbReference type="SUPFAM" id="SSF46626">
    <property type="entry name" value="Cytochrome c"/>
    <property type="match status" value="2"/>
</dbReference>
<evidence type="ECO:0000256" key="2">
    <source>
        <dbReference type="ARBA" id="ARBA00022448"/>
    </source>
</evidence>
<keyword evidence="13" id="KW-1185">Reference proteome</keyword>
<feature type="signal peptide" evidence="10">
    <location>
        <begin position="1"/>
        <end position="18"/>
    </location>
</feature>
<comment type="PTM">
    <text evidence="8">Binds 2 heme c groups covalently per subunit.</text>
</comment>
<evidence type="ECO:0000256" key="10">
    <source>
        <dbReference type="SAM" id="SignalP"/>
    </source>
</evidence>
<feature type="binding site" description="axial binding residue" evidence="9">
    <location>
        <position position="53"/>
    </location>
    <ligand>
        <name>heme c</name>
        <dbReference type="ChEBI" id="CHEBI:61717"/>
        <label>1</label>
    </ligand>
    <ligandPart>
        <name>Fe</name>
        <dbReference type="ChEBI" id="CHEBI:18248"/>
    </ligandPart>
</feature>
<protein>
    <submittedName>
        <fullName evidence="12">Cytochrome C</fullName>
    </submittedName>
</protein>
<dbReference type="GO" id="GO:0009055">
    <property type="term" value="F:electron transfer activity"/>
    <property type="evidence" value="ECO:0007669"/>
    <property type="project" value="InterPro"/>
</dbReference>
<dbReference type="Proteomes" id="UP000077628">
    <property type="component" value="Unassembled WGS sequence"/>
</dbReference>
<feature type="binding site" description="axial binding residue" evidence="9">
    <location>
        <position position="92"/>
    </location>
    <ligand>
        <name>heme c</name>
        <dbReference type="ChEBI" id="CHEBI:61717"/>
        <label>1</label>
    </ligand>
    <ligandPart>
        <name>Fe</name>
        <dbReference type="ChEBI" id="CHEBI:18248"/>
    </ligandPart>
</feature>
<keyword evidence="4 9" id="KW-0479">Metal-binding</keyword>
<feature type="binding site" description="axial binding residue" evidence="9">
    <location>
        <position position="192"/>
    </location>
    <ligand>
        <name>heme c</name>
        <dbReference type="ChEBI" id="CHEBI:61717"/>
        <label>2</label>
    </ligand>
    <ligandPart>
        <name>Fe</name>
        <dbReference type="ChEBI" id="CHEBI:18248"/>
    </ligandPart>
</feature>
<dbReference type="RefSeq" id="WP_064024260.1">
    <property type="nucleotide sequence ID" value="NZ_LUUK01000013.1"/>
</dbReference>
<dbReference type="GO" id="GO:0005506">
    <property type="term" value="F:iron ion binding"/>
    <property type="evidence" value="ECO:0007669"/>
    <property type="project" value="InterPro"/>
</dbReference>
<evidence type="ECO:0000313" key="13">
    <source>
        <dbReference type="Proteomes" id="UP000077628"/>
    </source>
</evidence>
<dbReference type="PANTHER" id="PTHR33751:SF9">
    <property type="entry name" value="CYTOCHROME C4"/>
    <property type="match status" value="1"/>
</dbReference>
<keyword evidence="7 9" id="KW-0408">Iron</keyword>
<evidence type="ECO:0000313" key="12">
    <source>
        <dbReference type="EMBL" id="OAI28232.1"/>
    </source>
</evidence>
<feature type="binding site" description="covalent" evidence="8">
    <location>
        <position position="146"/>
    </location>
    <ligand>
        <name>heme c</name>
        <dbReference type="ChEBI" id="CHEBI:61717"/>
        <label>2</label>
    </ligand>
</feature>
<sequence>MKNLFCLIAVLTPALVCAEPSSKLAWTAEQLSLVESGNPQKGRELAQACAACHGEQGISAVPTYPSLAGQLPTYLFKQLQDYRDGSRQNPLMNGIAKGLTPQDAADVAAWFSTRPAAILSANAKGAYPTAENLVKRGDKQRLLPPCEVCHGTDGKGQAQDVPALSGQSGDYLAASLRAFKSGERHNDIYARMRILAETLSDPEIEALGLYYQNSQQ</sequence>
<reference evidence="13" key="1">
    <citation type="submission" date="2016-03" db="EMBL/GenBank/DDBJ databases">
        <authorList>
            <person name="Heylen K."/>
            <person name="De Vos P."/>
            <person name="Vekeman B."/>
        </authorList>
    </citation>
    <scope>NUCLEOTIDE SEQUENCE [LARGE SCALE GENOMIC DNA]</scope>
    <source>
        <strain evidence="13">R-45383</strain>
    </source>
</reference>
<evidence type="ECO:0000256" key="8">
    <source>
        <dbReference type="PIRSR" id="PIRSR000005-1"/>
    </source>
</evidence>
<feature type="domain" description="Cytochrome c" evidence="11">
    <location>
        <begin position="132"/>
        <end position="215"/>
    </location>
</feature>
<evidence type="ECO:0000256" key="9">
    <source>
        <dbReference type="PIRSR" id="PIRSR000005-2"/>
    </source>
</evidence>
<dbReference type="InterPro" id="IPR036909">
    <property type="entry name" value="Cyt_c-like_dom_sf"/>
</dbReference>
<name>A0A177PDV6_9GAMM</name>
<comment type="subcellular location">
    <subcellularLocation>
        <location evidence="1">Periplasm</location>
    </subcellularLocation>
</comment>
<dbReference type="PIRSF" id="PIRSF000005">
    <property type="entry name" value="Cytochrome_c4"/>
    <property type="match status" value="1"/>
</dbReference>
<dbReference type="STRING" id="702114.A1355_17545"/>
<feature type="binding site" description="covalent" evidence="8">
    <location>
        <position position="49"/>
    </location>
    <ligand>
        <name>heme c</name>
        <dbReference type="ChEBI" id="CHEBI:61717"/>
        <label>1</label>
    </ligand>
</feature>
<evidence type="ECO:0000256" key="1">
    <source>
        <dbReference type="ARBA" id="ARBA00004418"/>
    </source>
</evidence>
<evidence type="ECO:0000256" key="6">
    <source>
        <dbReference type="ARBA" id="ARBA00022982"/>
    </source>
</evidence>
<dbReference type="GO" id="GO:0020037">
    <property type="term" value="F:heme binding"/>
    <property type="evidence" value="ECO:0007669"/>
    <property type="project" value="InterPro"/>
</dbReference>
<dbReference type="Gene3D" id="1.10.760.10">
    <property type="entry name" value="Cytochrome c-like domain"/>
    <property type="match status" value="2"/>
</dbReference>
<evidence type="ECO:0000256" key="7">
    <source>
        <dbReference type="ARBA" id="ARBA00023004"/>
    </source>
</evidence>
<dbReference type="GO" id="GO:0042597">
    <property type="term" value="C:periplasmic space"/>
    <property type="evidence" value="ECO:0007669"/>
    <property type="project" value="UniProtKB-SubCell"/>
</dbReference>
<evidence type="ECO:0000259" key="11">
    <source>
        <dbReference type="PROSITE" id="PS51007"/>
    </source>
</evidence>
<dbReference type="AlphaFoldDB" id="A0A177PDV6"/>
<dbReference type="InterPro" id="IPR009056">
    <property type="entry name" value="Cyt_c-like_dom"/>
</dbReference>
<evidence type="ECO:0000256" key="4">
    <source>
        <dbReference type="ARBA" id="ARBA00022723"/>
    </source>
</evidence>
<feature type="binding site" description="axial binding residue" evidence="9">
    <location>
        <position position="150"/>
    </location>
    <ligand>
        <name>heme c</name>
        <dbReference type="ChEBI" id="CHEBI:61717"/>
        <label>2</label>
    </ligand>
    <ligandPart>
        <name>Fe</name>
        <dbReference type="ChEBI" id="CHEBI:18248"/>
    </ligandPart>
</feature>
<proteinExistence type="predicted"/>
<feature type="binding site" description="covalent" evidence="8">
    <location>
        <position position="52"/>
    </location>
    <ligand>
        <name>heme c</name>
        <dbReference type="ChEBI" id="CHEBI:61717"/>
        <label>1</label>
    </ligand>
</feature>